<evidence type="ECO:0000313" key="2">
    <source>
        <dbReference type="EMBL" id="CAE7261058.1"/>
    </source>
</evidence>
<dbReference type="EMBL" id="CAJNJA010010690">
    <property type="protein sequence ID" value="CAE7261058.1"/>
    <property type="molecule type" value="Genomic_DNA"/>
</dbReference>
<accession>A0A812MBG6</accession>
<dbReference type="AlphaFoldDB" id="A0A812MBG6"/>
<keyword evidence="3" id="KW-1185">Reference proteome</keyword>
<feature type="signal peptide" evidence="1">
    <location>
        <begin position="1"/>
        <end position="16"/>
    </location>
</feature>
<reference evidence="2" key="1">
    <citation type="submission" date="2021-02" db="EMBL/GenBank/DDBJ databases">
        <authorList>
            <person name="Dougan E. K."/>
            <person name="Rhodes N."/>
            <person name="Thang M."/>
            <person name="Chan C."/>
        </authorList>
    </citation>
    <scope>NUCLEOTIDE SEQUENCE</scope>
</reference>
<evidence type="ECO:0000256" key="1">
    <source>
        <dbReference type="SAM" id="SignalP"/>
    </source>
</evidence>
<feature type="non-terminal residue" evidence="2">
    <location>
        <position position="1"/>
    </location>
</feature>
<dbReference type="Proteomes" id="UP000601435">
    <property type="component" value="Unassembled WGS sequence"/>
</dbReference>
<comment type="caution">
    <text evidence="2">The sequence shown here is derived from an EMBL/GenBank/DDBJ whole genome shotgun (WGS) entry which is preliminary data.</text>
</comment>
<keyword evidence="1" id="KW-0732">Signal</keyword>
<gene>
    <name evidence="2" type="ORF">SNEC2469_LOCUS5963</name>
</gene>
<dbReference type="OrthoDB" id="436954at2759"/>
<organism evidence="2 3">
    <name type="scientific">Symbiodinium necroappetens</name>
    <dbReference type="NCBI Taxonomy" id="1628268"/>
    <lineage>
        <taxon>Eukaryota</taxon>
        <taxon>Sar</taxon>
        <taxon>Alveolata</taxon>
        <taxon>Dinophyceae</taxon>
        <taxon>Suessiales</taxon>
        <taxon>Symbiodiniaceae</taxon>
        <taxon>Symbiodinium</taxon>
    </lineage>
</organism>
<proteinExistence type="predicted"/>
<sequence length="256" mass="28124">MLRIIFAFIGIAAAEASCIGEACPSRGDALLQHQLAHERVQTGGYELGGDNTQSCGYQRDRIHTPTECRDAAAVLGLPYGYTGSYSGWPRYCFTYRDLVYFNEDAVNSASRNDARLVCERVEPTTTTTTTTILYDNVVSYVIGAPGFDCAEGHVVATHAECASSELITQTGIHFSNWASTNRMQFGCLYSSSLHALFFNYFEGGSVDYNYSPVCKTETNPVVRHFDLGDFDTNSCRHGQPIDDSELCRESAASFGE</sequence>
<protein>
    <submittedName>
        <fullName evidence="2">Uncharacterized protein</fullName>
    </submittedName>
</protein>
<evidence type="ECO:0000313" key="3">
    <source>
        <dbReference type="Proteomes" id="UP000601435"/>
    </source>
</evidence>
<feature type="chain" id="PRO_5032319930" evidence="1">
    <location>
        <begin position="17"/>
        <end position="256"/>
    </location>
</feature>
<name>A0A812MBG6_9DINO</name>